<dbReference type="PANTHER" id="PTHR34294:SF1">
    <property type="entry name" value="TRANSCRIPTIONAL REGULATOR LSRR"/>
    <property type="match status" value="1"/>
</dbReference>
<dbReference type="SUPFAM" id="SSF100950">
    <property type="entry name" value="NagB/RpiA/CoA transferase-like"/>
    <property type="match status" value="1"/>
</dbReference>
<evidence type="ECO:0000256" key="3">
    <source>
        <dbReference type="ARBA" id="ARBA00023125"/>
    </source>
</evidence>
<evidence type="ECO:0000259" key="5">
    <source>
        <dbReference type="Pfam" id="PF04198"/>
    </source>
</evidence>
<dbReference type="PANTHER" id="PTHR34294">
    <property type="entry name" value="TRANSCRIPTIONAL REGULATOR-RELATED"/>
    <property type="match status" value="1"/>
</dbReference>
<dbReference type="InterPro" id="IPR037171">
    <property type="entry name" value="NagB/RpiA_transferase-like"/>
</dbReference>
<keyword evidence="7" id="KW-1185">Reference proteome</keyword>
<evidence type="ECO:0000256" key="4">
    <source>
        <dbReference type="ARBA" id="ARBA00023163"/>
    </source>
</evidence>
<protein>
    <submittedName>
        <fullName evidence="6">DNA-binding transcriptional regulator</fullName>
    </submittedName>
</protein>
<dbReference type="InterPro" id="IPR051054">
    <property type="entry name" value="SorC_transcr_regulators"/>
</dbReference>
<gene>
    <name evidence="6" type="ORF">CU100_22620</name>
</gene>
<proteinExistence type="inferred from homology"/>
<feature type="domain" description="Sugar-binding" evidence="5">
    <location>
        <begin position="69"/>
        <end position="321"/>
    </location>
</feature>
<dbReference type="GO" id="GO:0030246">
    <property type="term" value="F:carbohydrate binding"/>
    <property type="evidence" value="ECO:0007669"/>
    <property type="project" value="InterPro"/>
</dbReference>
<evidence type="ECO:0000256" key="2">
    <source>
        <dbReference type="ARBA" id="ARBA00023015"/>
    </source>
</evidence>
<reference evidence="7" key="1">
    <citation type="submission" date="2017-11" db="EMBL/GenBank/DDBJ databases">
        <authorList>
            <person name="Kuznetsova I."/>
            <person name="Sazanova A."/>
            <person name="Chirak E."/>
            <person name="Safronova V."/>
            <person name="Willems A."/>
        </authorList>
    </citation>
    <scope>NUCLEOTIDE SEQUENCE [LARGE SCALE GENOMIC DNA]</scope>
    <source>
        <strain evidence="7">PEPV15</strain>
    </source>
</reference>
<dbReference type="GO" id="GO:0003677">
    <property type="term" value="F:DNA binding"/>
    <property type="evidence" value="ECO:0007669"/>
    <property type="project" value="UniProtKB-KW"/>
</dbReference>
<dbReference type="Gene3D" id="3.40.50.1360">
    <property type="match status" value="1"/>
</dbReference>
<dbReference type="Gene3D" id="1.10.10.10">
    <property type="entry name" value="Winged helix-like DNA-binding domain superfamily/Winged helix DNA-binding domain"/>
    <property type="match status" value="1"/>
</dbReference>
<evidence type="ECO:0000313" key="6">
    <source>
        <dbReference type="EMBL" id="PSH55446.1"/>
    </source>
</evidence>
<comment type="caution">
    <text evidence="6">The sequence shown here is derived from an EMBL/GenBank/DDBJ whole genome shotgun (WGS) entry which is preliminary data.</text>
</comment>
<evidence type="ECO:0000256" key="1">
    <source>
        <dbReference type="ARBA" id="ARBA00010466"/>
    </source>
</evidence>
<dbReference type="Pfam" id="PF04198">
    <property type="entry name" value="Sugar-bind"/>
    <property type="match status" value="1"/>
</dbReference>
<keyword evidence="4" id="KW-0804">Transcription</keyword>
<dbReference type="EMBL" id="PGGN01000005">
    <property type="protein sequence ID" value="PSH55446.1"/>
    <property type="molecule type" value="Genomic_DNA"/>
</dbReference>
<dbReference type="Proteomes" id="UP000241158">
    <property type="component" value="Unassembled WGS sequence"/>
</dbReference>
<keyword evidence="3 6" id="KW-0238">DNA-binding</keyword>
<name>A0A2P7AMK2_9HYPH</name>
<comment type="similarity">
    <text evidence="1">Belongs to the SorC transcriptional regulatory family.</text>
</comment>
<organism evidence="6 7">
    <name type="scientific">Phyllobacterium endophyticum</name>
    <dbReference type="NCBI Taxonomy" id="1149773"/>
    <lineage>
        <taxon>Bacteria</taxon>
        <taxon>Pseudomonadati</taxon>
        <taxon>Pseudomonadota</taxon>
        <taxon>Alphaproteobacteria</taxon>
        <taxon>Hyphomicrobiales</taxon>
        <taxon>Phyllobacteriaceae</taxon>
        <taxon>Phyllobacterium</taxon>
    </lineage>
</organism>
<dbReference type="InterPro" id="IPR036388">
    <property type="entry name" value="WH-like_DNA-bd_sf"/>
</dbReference>
<keyword evidence="2" id="KW-0805">Transcription regulation</keyword>
<dbReference type="AlphaFoldDB" id="A0A2P7AMK2"/>
<dbReference type="RefSeq" id="WP_106718885.1">
    <property type="nucleotide sequence ID" value="NZ_JACHXT010000005.1"/>
</dbReference>
<accession>A0A2P7AMK2</accession>
<dbReference type="OrthoDB" id="9808171at2"/>
<dbReference type="InterPro" id="IPR007324">
    <property type="entry name" value="Sugar-bd_dom_put"/>
</dbReference>
<sequence>MNEFAPDEVLSNPAADTEQIRARVAWYYYVGGLTQQEIADKLSITRLRVNKIVVQARSDGLVSVDIRMPLTHCVALEEKLKNRFGLVDCSVVPSVSQVEDLHRVLGRATAAMLDPLLVDGKGFGIGWGQTLSAARRHLTPRRLSNAWVAALMGGLTRGSGTNTFEVSTEFARILGAECYYVAAPIYCPSSESRTTLLTHYGLAEAMQRGRNTAVALIACGDLSDHSLLVRTQVVTENLPTLREAGAVGDILGVFLNENGTPVDHPLNQRVMAMRPPDLKLIPSSILASGGMHKELIIKAVLRAGYVNRLVTDEDVAEAILKDAA</sequence>
<evidence type="ECO:0000313" key="7">
    <source>
        <dbReference type="Proteomes" id="UP000241158"/>
    </source>
</evidence>